<sequence length="124" mass="14378">MLWQRTEAKFSLARMLRHINYACVFGFVVQHLFSAVRYSILDRCDFFKNLGIAKTHFQGTHTSFRRPAAFISIEPPRQCSDSTKYPYPYKPRVKAAWLCTAPRGRAPHQTNRSLRRLSPSSNCP</sequence>
<feature type="region of interest" description="Disordered" evidence="1">
    <location>
        <begin position="104"/>
        <end position="124"/>
    </location>
</feature>
<feature type="transmembrane region" description="Helical" evidence="2">
    <location>
        <begin position="21"/>
        <end position="40"/>
    </location>
</feature>
<dbReference type="AlphaFoldDB" id="A0AA39ILV7"/>
<keyword evidence="4" id="KW-1185">Reference proteome</keyword>
<organism evidence="3 4">
    <name type="scientific">Steinernema hermaphroditum</name>
    <dbReference type="NCBI Taxonomy" id="289476"/>
    <lineage>
        <taxon>Eukaryota</taxon>
        <taxon>Metazoa</taxon>
        <taxon>Ecdysozoa</taxon>
        <taxon>Nematoda</taxon>
        <taxon>Chromadorea</taxon>
        <taxon>Rhabditida</taxon>
        <taxon>Tylenchina</taxon>
        <taxon>Panagrolaimomorpha</taxon>
        <taxon>Strongyloidoidea</taxon>
        <taxon>Steinernematidae</taxon>
        <taxon>Steinernema</taxon>
    </lineage>
</organism>
<keyword evidence="2" id="KW-0472">Membrane</keyword>
<name>A0AA39ILV7_9BILA</name>
<dbReference type="Proteomes" id="UP001175271">
    <property type="component" value="Unassembled WGS sequence"/>
</dbReference>
<gene>
    <name evidence="3" type="ORF">QR680_009854</name>
</gene>
<protein>
    <submittedName>
        <fullName evidence="3">Uncharacterized protein</fullName>
    </submittedName>
</protein>
<evidence type="ECO:0000313" key="4">
    <source>
        <dbReference type="Proteomes" id="UP001175271"/>
    </source>
</evidence>
<comment type="caution">
    <text evidence="3">The sequence shown here is derived from an EMBL/GenBank/DDBJ whole genome shotgun (WGS) entry which is preliminary data.</text>
</comment>
<keyword evidence="2" id="KW-1133">Transmembrane helix</keyword>
<keyword evidence="2" id="KW-0812">Transmembrane</keyword>
<accession>A0AA39ILV7</accession>
<evidence type="ECO:0000256" key="1">
    <source>
        <dbReference type="SAM" id="MobiDB-lite"/>
    </source>
</evidence>
<evidence type="ECO:0000313" key="3">
    <source>
        <dbReference type="EMBL" id="KAK0426700.1"/>
    </source>
</evidence>
<reference evidence="3" key="1">
    <citation type="submission" date="2023-06" db="EMBL/GenBank/DDBJ databases">
        <title>Genomic analysis of the entomopathogenic nematode Steinernema hermaphroditum.</title>
        <authorList>
            <person name="Schwarz E.M."/>
            <person name="Heppert J.K."/>
            <person name="Baniya A."/>
            <person name="Schwartz H.T."/>
            <person name="Tan C.-H."/>
            <person name="Antoshechkin I."/>
            <person name="Sternberg P.W."/>
            <person name="Goodrich-Blair H."/>
            <person name="Dillman A.R."/>
        </authorList>
    </citation>
    <scope>NUCLEOTIDE SEQUENCE</scope>
    <source>
        <strain evidence="3">PS9179</strain>
        <tissue evidence="3">Whole animal</tissue>
    </source>
</reference>
<proteinExistence type="predicted"/>
<dbReference type="EMBL" id="JAUCMV010000001">
    <property type="protein sequence ID" value="KAK0426700.1"/>
    <property type="molecule type" value="Genomic_DNA"/>
</dbReference>
<evidence type="ECO:0000256" key="2">
    <source>
        <dbReference type="SAM" id="Phobius"/>
    </source>
</evidence>